<dbReference type="AlphaFoldDB" id="A0A2G4EWD3"/>
<comment type="caution">
    <text evidence="2">The sequence shown here is derived from an EMBL/GenBank/DDBJ whole genome shotgun (WGS) entry which is preliminary data.</text>
</comment>
<accession>A0A2G4EWD3</accession>
<proteinExistence type="predicted"/>
<evidence type="ECO:0000256" key="1">
    <source>
        <dbReference type="SAM" id="SignalP"/>
    </source>
</evidence>
<name>A0A2G4EWD3_9CYAN</name>
<dbReference type="OrthoDB" id="462746at2"/>
<evidence type="ECO:0008006" key="4">
    <source>
        <dbReference type="Google" id="ProtNLM"/>
    </source>
</evidence>
<evidence type="ECO:0000313" key="3">
    <source>
        <dbReference type="Proteomes" id="UP000226442"/>
    </source>
</evidence>
<sequence>MKRVRWLSGLFSAGMLCVMLGTVGAQVAQAQRPIFLLDLTCVNRGSGQYQKVSEDISVGRELYTAVLRVWPNAAFTCRLSGGSGTLRMEYGMSDTAIGNAPITITVYLDGNQVESKTASPGQVGTLLVNVSGGKSLAIETACARATNCEATLRLFKAQIEPGTRSPGSK</sequence>
<reference evidence="2" key="1">
    <citation type="submission" date="2017-10" db="EMBL/GenBank/DDBJ databases">
        <title>Draft genome sequence of the planktic cyanobacteria Tychonema bourrellyi isolated from alpine lentic freshwater.</title>
        <authorList>
            <person name="Tett A."/>
            <person name="Armanini F."/>
            <person name="Asnicar F."/>
            <person name="Boscaini A."/>
            <person name="Pasolli E."/>
            <person name="Zolfo M."/>
            <person name="Donati C."/>
            <person name="Salmaso N."/>
            <person name="Segata N."/>
        </authorList>
    </citation>
    <scope>NUCLEOTIDE SEQUENCE</scope>
    <source>
        <strain evidence="2">FEM_GT703</strain>
    </source>
</reference>
<keyword evidence="1" id="KW-0732">Signal</keyword>
<dbReference type="EMBL" id="NXIB02000150">
    <property type="protein sequence ID" value="PHX53831.1"/>
    <property type="molecule type" value="Genomic_DNA"/>
</dbReference>
<evidence type="ECO:0000313" key="2">
    <source>
        <dbReference type="EMBL" id="PHX53831.1"/>
    </source>
</evidence>
<dbReference type="Proteomes" id="UP000226442">
    <property type="component" value="Unassembled WGS sequence"/>
</dbReference>
<feature type="chain" id="PRO_5013854985" description="DUF3747 domain-containing protein" evidence="1">
    <location>
        <begin position="31"/>
        <end position="169"/>
    </location>
</feature>
<feature type="signal peptide" evidence="1">
    <location>
        <begin position="1"/>
        <end position="30"/>
    </location>
</feature>
<organism evidence="2 3">
    <name type="scientific">Tychonema bourrellyi FEM_GT703</name>
    <dbReference type="NCBI Taxonomy" id="2040638"/>
    <lineage>
        <taxon>Bacteria</taxon>
        <taxon>Bacillati</taxon>
        <taxon>Cyanobacteriota</taxon>
        <taxon>Cyanophyceae</taxon>
        <taxon>Oscillatoriophycideae</taxon>
        <taxon>Oscillatoriales</taxon>
        <taxon>Microcoleaceae</taxon>
        <taxon>Tychonema</taxon>
    </lineage>
</organism>
<keyword evidence="3" id="KW-1185">Reference proteome</keyword>
<dbReference type="RefSeq" id="WP_096829611.1">
    <property type="nucleotide sequence ID" value="NZ_NXIB02000150.1"/>
</dbReference>
<gene>
    <name evidence="2" type="ORF">CP500_019335</name>
</gene>
<protein>
    <recommendedName>
        <fullName evidence="4">DUF3747 domain-containing protein</fullName>
    </recommendedName>
</protein>